<keyword evidence="2" id="KW-1133">Transmembrane helix</keyword>
<keyword evidence="2" id="KW-0472">Membrane</keyword>
<feature type="region of interest" description="Disordered" evidence="1">
    <location>
        <begin position="1"/>
        <end position="38"/>
    </location>
</feature>
<reference evidence="3" key="1">
    <citation type="journal article" date="2017" name="Gigascience">
        <title>The genome draft of coconut (Cocos nucifera).</title>
        <authorList>
            <person name="Xiao Y."/>
            <person name="Xu P."/>
            <person name="Fan H."/>
            <person name="Baudouin L."/>
            <person name="Xia W."/>
            <person name="Bocs S."/>
            <person name="Xu J."/>
            <person name="Li Q."/>
            <person name="Guo A."/>
            <person name="Zhou L."/>
            <person name="Li J."/>
            <person name="Wu Y."/>
            <person name="Ma Z."/>
            <person name="Armero A."/>
            <person name="Issali A.E."/>
            <person name="Liu N."/>
            <person name="Peng M."/>
            <person name="Yang Y."/>
        </authorList>
    </citation>
    <scope>NUCLEOTIDE SEQUENCE</scope>
    <source>
        <tissue evidence="3">Spear leaf of Hainan Tall coconut</tissue>
    </source>
</reference>
<protein>
    <submittedName>
        <fullName evidence="3">Uncharacterized protein</fullName>
    </submittedName>
</protein>
<comment type="caution">
    <text evidence="3">The sequence shown here is derived from an EMBL/GenBank/DDBJ whole genome shotgun (WGS) entry which is preliminary data.</text>
</comment>
<dbReference type="Proteomes" id="UP000797356">
    <property type="component" value="Chromosome 7"/>
</dbReference>
<sequence length="187" mass="21291">MARELFSRRGPHLADSRLPSDGTHRPATDRRHRAHAAARKGSTCRPLRVVIIGGLCLAVVVFFALAFWQQSTIIDGFGDDASRRRPLGSVLRFVPADLQRRFEEQGGLDRLRSEREPGIRRPRVALSWKFLFTTVVVDLEDTLQTVVTYYHLHLVLLYALITAEPNWILLTYNPNNYSAVSFQFESS</sequence>
<keyword evidence="4" id="KW-1185">Reference proteome</keyword>
<evidence type="ECO:0000313" key="3">
    <source>
        <dbReference type="EMBL" id="KAG1355010.1"/>
    </source>
</evidence>
<reference evidence="3" key="2">
    <citation type="submission" date="2019-07" db="EMBL/GenBank/DDBJ databases">
        <authorList>
            <person name="Yang Y."/>
            <person name="Bocs S."/>
            <person name="Baudouin L."/>
        </authorList>
    </citation>
    <scope>NUCLEOTIDE SEQUENCE</scope>
    <source>
        <tissue evidence="3">Spear leaf of Hainan Tall coconut</tissue>
    </source>
</reference>
<dbReference type="AlphaFoldDB" id="A0A8K0N4R9"/>
<gene>
    <name evidence="3" type="ORF">COCNU_07G011220</name>
</gene>
<name>A0A8K0N4R9_COCNU</name>
<accession>A0A8K0N4R9</accession>
<keyword evidence="2" id="KW-0812">Transmembrane</keyword>
<evidence type="ECO:0000256" key="1">
    <source>
        <dbReference type="SAM" id="MobiDB-lite"/>
    </source>
</evidence>
<feature type="transmembrane region" description="Helical" evidence="2">
    <location>
        <begin position="49"/>
        <end position="68"/>
    </location>
</feature>
<organism evidence="3 4">
    <name type="scientific">Cocos nucifera</name>
    <name type="common">Coconut palm</name>
    <dbReference type="NCBI Taxonomy" id="13894"/>
    <lineage>
        <taxon>Eukaryota</taxon>
        <taxon>Viridiplantae</taxon>
        <taxon>Streptophyta</taxon>
        <taxon>Embryophyta</taxon>
        <taxon>Tracheophyta</taxon>
        <taxon>Spermatophyta</taxon>
        <taxon>Magnoliopsida</taxon>
        <taxon>Liliopsida</taxon>
        <taxon>Arecaceae</taxon>
        <taxon>Arecoideae</taxon>
        <taxon>Cocoseae</taxon>
        <taxon>Attaleinae</taxon>
        <taxon>Cocos</taxon>
    </lineage>
</organism>
<proteinExistence type="predicted"/>
<feature type="compositionally biased region" description="Basic and acidic residues" evidence="1">
    <location>
        <begin position="1"/>
        <end position="15"/>
    </location>
</feature>
<evidence type="ECO:0000256" key="2">
    <source>
        <dbReference type="SAM" id="Phobius"/>
    </source>
</evidence>
<dbReference type="EMBL" id="CM017878">
    <property type="protein sequence ID" value="KAG1355010.1"/>
    <property type="molecule type" value="Genomic_DNA"/>
</dbReference>
<evidence type="ECO:0000313" key="4">
    <source>
        <dbReference type="Proteomes" id="UP000797356"/>
    </source>
</evidence>